<dbReference type="SUPFAM" id="SSF56214">
    <property type="entry name" value="4'-phosphopantetheinyl transferase"/>
    <property type="match status" value="1"/>
</dbReference>
<feature type="domain" description="4'-phosphopantetheinyl transferase" evidence="2">
    <location>
        <begin position="3"/>
        <end position="66"/>
    </location>
</feature>
<dbReference type="GO" id="GO:0000287">
    <property type="term" value="F:magnesium ion binding"/>
    <property type="evidence" value="ECO:0007669"/>
    <property type="project" value="InterPro"/>
</dbReference>
<protein>
    <submittedName>
        <fullName evidence="3">4'-phosphopantetheinyl transferase superfamily protein</fullName>
    </submittedName>
</protein>
<dbReference type="RefSeq" id="WP_194112565.1">
    <property type="nucleotide sequence ID" value="NZ_JADFFL010000006.1"/>
</dbReference>
<proteinExistence type="predicted"/>
<gene>
    <name evidence="3" type="ORF">IRJ16_15680</name>
</gene>
<dbReference type="Pfam" id="PF01648">
    <property type="entry name" value="ACPS"/>
    <property type="match status" value="1"/>
</dbReference>
<accession>A0A929L2L4</accession>
<keyword evidence="1 3" id="KW-0808">Transferase</keyword>
<dbReference type="AlphaFoldDB" id="A0A929L2L4"/>
<sequence length="207" mass="23109">MYSIGNDIVALKAVNAERTITPQFYNKILAGTELPFYQSNCPGIPFYQFVWLAWSVKEAAYKCLKRIQPDLVFSPTRTVITSIDPPTVLIDKIPTGIPQTGIDEPGCYQIILSINSHTLYARSIIYGNELINSIVSPDPILSKVNWGINKTSAIDPDSQSKAVRKLLKERSQAEVIKDDVGTPWLNTADARIPVSLSHHQDWIGYAY</sequence>
<dbReference type="InterPro" id="IPR037143">
    <property type="entry name" value="4-PPantetheinyl_Trfase_dom_sf"/>
</dbReference>
<reference evidence="3" key="1">
    <citation type="submission" date="2020-10" db="EMBL/GenBank/DDBJ databases">
        <title>Mucilaginibacter mali sp. nov., isolated from rhizosphere soil of apple orchard.</title>
        <authorList>
            <person name="Lee J.-S."/>
            <person name="Kim H.S."/>
            <person name="Kim J.-S."/>
        </authorList>
    </citation>
    <scope>NUCLEOTIDE SEQUENCE</scope>
    <source>
        <strain evidence="3">KCTC 22746</strain>
    </source>
</reference>
<keyword evidence="4" id="KW-1185">Reference proteome</keyword>
<dbReference type="Proteomes" id="UP000622475">
    <property type="component" value="Unassembled WGS sequence"/>
</dbReference>
<dbReference type="EMBL" id="JADFFL010000006">
    <property type="protein sequence ID" value="MBE9663329.1"/>
    <property type="molecule type" value="Genomic_DNA"/>
</dbReference>
<evidence type="ECO:0000313" key="4">
    <source>
        <dbReference type="Proteomes" id="UP000622475"/>
    </source>
</evidence>
<dbReference type="GO" id="GO:0008897">
    <property type="term" value="F:holo-[acyl-carrier-protein] synthase activity"/>
    <property type="evidence" value="ECO:0007669"/>
    <property type="project" value="InterPro"/>
</dbReference>
<comment type="caution">
    <text evidence="3">The sequence shown here is derived from an EMBL/GenBank/DDBJ whole genome shotgun (WGS) entry which is preliminary data.</text>
</comment>
<dbReference type="InterPro" id="IPR008278">
    <property type="entry name" value="4-PPantetheinyl_Trfase_dom"/>
</dbReference>
<evidence type="ECO:0000259" key="2">
    <source>
        <dbReference type="Pfam" id="PF01648"/>
    </source>
</evidence>
<name>A0A929L2L4_9SPHI</name>
<evidence type="ECO:0000313" key="3">
    <source>
        <dbReference type="EMBL" id="MBE9663329.1"/>
    </source>
</evidence>
<organism evidence="3 4">
    <name type="scientific">Mucilaginibacter myungsuensis</name>
    <dbReference type="NCBI Taxonomy" id="649104"/>
    <lineage>
        <taxon>Bacteria</taxon>
        <taxon>Pseudomonadati</taxon>
        <taxon>Bacteroidota</taxon>
        <taxon>Sphingobacteriia</taxon>
        <taxon>Sphingobacteriales</taxon>
        <taxon>Sphingobacteriaceae</taxon>
        <taxon>Mucilaginibacter</taxon>
    </lineage>
</organism>
<evidence type="ECO:0000256" key="1">
    <source>
        <dbReference type="ARBA" id="ARBA00022679"/>
    </source>
</evidence>
<dbReference type="Gene3D" id="3.90.470.20">
    <property type="entry name" value="4'-phosphopantetheinyl transferase domain"/>
    <property type="match status" value="1"/>
</dbReference>